<comment type="caution">
    <text evidence="1">The sequence shown here is derived from an EMBL/GenBank/DDBJ whole genome shotgun (WGS) entry which is preliminary data.</text>
</comment>
<organism evidence="1 2">
    <name type="scientific">Dysgonomonas alginatilytica</name>
    <dbReference type="NCBI Taxonomy" id="1605892"/>
    <lineage>
        <taxon>Bacteria</taxon>
        <taxon>Pseudomonadati</taxon>
        <taxon>Bacteroidota</taxon>
        <taxon>Bacteroidia</taxon>
        <taxon>Bacteroidales</taxon>
        <taxon>Dysgonomonadaceae</taxon>
        <taxon>Dysgonomonas</taxon>
    </lineage>
</organism>
<sequence>MNAIFVNTQDGIIKADVIYNPFWKKFQLYIDGSLYGEYNEEEIAIEDRDKSFSEENIIKPDCTLLISTESPLSNQCKAIAGDSYNTGDFEDLYKTTLIKHRKTGLVIRTISKSEIREHLADYPKKENK</sequence>
<dbReference type="Proteomes" id="UP000247973">
    <property type="component" value="Unassembled WGS sequence"/>
</dbReference>
<evidence type="ECO:0000313" key="1">
    <source>
        <dbReference type="EMBL" id="PXV66840.1"/>
    </source>
</evidence>
<keyword evidence="2" id="KW-1185">Reference proteome</keyword>
<name>A0A2V3PR80_9BACT</name>
<evidence type="ECO:0000313" key="2">
    <source>
        <dbReference type="Proteomes" id="UP000247973"/>
    </source>
</evidence>
<dbReference type="EMBL" id="QICL01000004">
    <property type="protein sequence ID" value="PXV66840.1"/>
    <property type="molecule type" value="Genomic_DNA"/>
</dbReference>
<dbReference type="AlphaFoldDB" id="A0A2V3PR80"/>
<accession>A0A2V3PR80</accession>
<reference evidence="1 2" key="1">
    <citation type="submission" date="2018-03" db="EMBL/GenBank/DDBJ databases">
        <title>Genomic Encyclopedia of Archaeal and Bacterial Type Strains, Phase II (KMG-II): from individual species to whole genera.</title>
        <authorList>
            <person name="Goeker M."/>
        </authorList>
    </citation>
    <scope>NUCLEOTIDE SEQUENCE [LARGE SCALE GENOMIC DNA]</scope>
    <source>
        <strain evidence="1 2">DSM 100214</strain>
    </source>
</reference>
<gene>
    <name evidence="1" type="ORF">CLV62_104101</name>
</gene>
<proteinExistence type="predicted"/>
<dbReference type="OrthoDB" id="8450256at2"/>
<dbReference type="RefSeq" id="WP_110309796.1">
    <property type="nucleotide sequence ID" value="NZ_QICL01000004.1"/>
</dbReference>
<protein>
    <submittedName>
        <fullName evidence="1">Uncharacterized protein</fullName>
    </submittedName>
</protein>